<accession>A0A251U3H1</accession>
<keyword evidence="3 6" id="KW-0812">Transmembrane</keyword>
<keyword evidence="4 6" id="KW-1133">Transmembrane helix</keyword>
<dbReference type="GO" id="GO:0006820">
    <property type="term" value="P:monoatomic anion transport"/>
    <property type="evidence" value="ECO:0007669"/>
    <property type="project" value="InterPro"/>
</dbReference>
<gene>
    <name evidence="8" type="ORF">HannXRQ_Chr08g0217171</name>
</gene>
<feature type="transmembrane region" description="Helical" evidence="6">
    <location>
        <begin position="49"/>
        <end position="68"/>
    </location>
</feature>
<proteinExistence type="inferred from homology"/>
<evidence type="ECO:0000256" key="1">
    <source>
        <dbReference type="ARBA" id="ARBA00004141"/>
    </source>
</evidence>
<dbReference type="EMBL" id="CM007897">
    <property type="protein sequence ID" value="OTG17890.1"/>
    <property type="molecule type" value="Genomic_DNA"/>
</dbReference>
<feature type="transmembrane region" description="Helical" evidence="6">
    <location>
        <begin position="89"/>
        <end position="109"/>
    </location>
</feature>
<dbReference type="AlphaFoldDB" id="A0A251U3H1"/>
<evidence type="ECO:0000256" key="5">
    <source>
        <dbReference type="ARBA" id="ARBA00023136"/>
    </source>
</evidence>
<dbReference type="GO" id="GO:0005452">
    <property type="term" value="F:solute:inorganic anion antiporter activity"/>
    <property type="evidence" value="ECO:0007669"/>
    <property type="project" value="InterPro"/>
</dbReference>
<evidence type="ECO:0000256" key="2">
    <source>
        <dbReference type="ARBA" id="ARBA00006262"/>
    </source>
</evidence>
<dbReference type="InterPro" id="IPR011531">
    <property type="entry name" value="HCO3_transpt-like_TM_dom"/>
</dbReference>
<dbReference type="Pfam" id="PF00955">
    <property type="entry name" value="HCO3_cotransp"/>
    <property type="match status" value="1"/>
</dbReference>
<evidence type="ECO:0000256" key="4">
    <source>
        <dbReference type="ARBA" id="ARBA00022989"/>
    </source>
</evidence>
<dbReference type="PANTHER" id="PTHR11453">
    <property type="entry name" value="ANION EXCHANGE PROTEIN"/>
    <property type="match status" value="1"/>
</dbReference>
<dbReference type="InParanoid" id="A0A251U3H1"/>
<comment type="similarity">
    <text evidence="2">Belongs to the anion exchanger (TC 2.A.31.3) family.</text>
</comment>
<dbReference type="GO" id="GO:0016020">
    <property type="term" value="C:membrane"/>
    <property type="evidence" value="ECO:0007669"/>
    <property type="project" value="UniProtKB-SubCell"/>
</dbReference>
<dbReference type="Proteomes" id="UP000215914">
    <property type="component" value="Chromosome 8"/>
</dbReference>
<evidence type="ECO:0000313" key="9">
    <source>
        <dbReference type="Proteomes" id="UP000215914"/>
    </source>
</evidence>
<evidence type="ECO:0000313" key="8">
    <source>
        <dbReference type="EMBL" id="OTG17890.1"/>
    </source>
</evidence>
<keyword evidence="9" id="KW-1185">Reference proteome</keyword>
<name>A0A251U3H1_HELAN</name>
<keyword evidence="5 6" id="KW-0472">Membrane</keyword>
<sequence>MDHPWEDYDEAPTWWIILQGWTITIPTSLSPNPWSPGAYTNWTVVMDMLNVPLIGSFVPATITVLYYFDHSVASQCAQQKEVNLKKPSSYHYDLLLLGFFLILICWRIGNPPANGVNPHSPMHTKNLVGLGMKIDICILITANY</sequence>
<protein>
    <submittedName>
        <fullName evidence="8">Putative bicarbonate transporter, eukaryotic</fullName>
    </submittedName>
</protein>
<feature type="domain" description="Bicarbonate transporter-like transmembrane" evidence="7">
    <location>
        <begin position="53"/>
        <end position="127"/>
    </location>
</feature>
<dbReference type="InterPro" id="IPR003020">
    <property type="entry name" value="HCO3_transpt_euk"/>
</dbReference>
<evidence type="ECO:0000256" key="3">
    <source>
        <dbReference type="ARBA" id="ARBA00022692"/>
    </source>
</evidence>
<dbReference type="PANTHER" id="PTHR11453:SF82">
    <property type="entry name" value="BORON TRANSPORTER 1"/>
    <property type="match status" value="1"/>
</dbReference>
<comment type="subcellular location">
    <subcellularLocation>
        <location evidence="1">Membrane</location>
        <topology evidence="1">Multi-pass membrane protein</topology>
    </subcellularLocation>
</comment>
<evidence type="ECO:0000259" key="7">
    <source>
        <dbReference type="Pfam" id="PF00955"/>
    </source>
</evidence>
<evidence type="ECO:0000256" key="6">
    <source>
        <dbReference type="SAM" id="Phobius"/>
    </source>
</evidence>
<organism evidence="8 9">
    <name type="scientific">Helianthus annuus</name>
    <name type="common">Common sunflower</name>
    <dbReference type="NCBI Taxonomy" id="4232"/>
    <lineage>
        <taxon>Eukaryota</taxon>
        <taxon>Viridiplantae</taxon>
        <taxon>Streptophyta</taxon>
        <taxon>Embryophyta</taxon>
        <taxon>Tracheophyta</taxon>
        <taxon>Spermatophyta</taxon>
        <taxon>Magnoliopsida</taxon>
        <taxon>eudicotyledons</taxon>
        <taxon>Gunneridae</taxon>
        <taxon>Pentapetalae</taxon>
        <taxon>asterids</taxon>
        <taxon>campanulids</taxon>
        <taxon>Asterales</taxon>
        <taxon>Asteraceae</taxon>
        <taxon>Asteroideae</taxon>
        <taxon>Heliantheae alliance</taxon>
        <taxon>Heliantheae</taxon>
        <taxon>Helianthus</taxon>
    </lineage>
</organism>
<reference evidence="9" key="1">
    <citation type="journal article" date="2017" name="Nature">
        <title>The sunflower genome provides insights into oil metabolism, flowering and Asterid evolution.</title>
        <authorList>
            <person name="Badouin H."/>
            <person name="Gouzy J."/>
            <person name="Grassa C.J."/>
            <person name="Murat F."/>
            <person name="Staton S.E."/>
            <person name="Cottret L."/>
            <person name="Lelandais-Briere C."/>
            <person name="Owens G.L."/>
            <person name="Carrere S."/>
            <person name="Mayjonade B."/>
            <person name="Legrand L."/>
            <person name="Gill N."/>
            <person name="Kane N.C."/>
            <person name="Bowers J.E."/>
            <person name="Hubner S."/>
            <person name="Bellec A."/>
            <person name="Berard A."/>
            <person name="Berges H."/>
            <person name="Blanchet N."/>
            <person name="Boniface M.C."/>
            <person name="Brunel D."/>
            <person name="Catrice O."/>
            <person name="Chaidir N."/>
            <person name="Claudel C."/>
            <person name="Donnadieu C."/>
            <person name="Faraut T."/>
            <person name="Fievet G."/>
            <person name="Helmstetter N."/>
            <person name="King M."/>
            <person name="Knapp S.J."/>
            <person name="Lai Z."/>
            <person name="Le Paslier M.C."/>
            <person name="Lippi Y."/>
            <person name="Lorenzon L."/>
            <person name="Mandel J.R."/>
            <person name="Marage G."/>
            <person name="Marchand G."/>
            <person name="Marquand E."/>
            <person name="Bret-Mestries E."/>
            <person name="Morien E."/>
            <person name="Nambeesan S."/>
            <person name="Nguyen T."/>
            <person name="Pegot-Espagnet P."/>
            <person name="Pouilly N."/>
            <person name="Raftis F."/>
            <person name="Sallet E."/>
            <person name="Schiex T."/>
            <person name="Thomas J."/>
            <person name="Vandecasteele C."/>
            <person name="Vares D."/>
            <person name="Vear F."/>
            <person name="Vautrin S."/>
            <person name="Crespi M."/>
            <person name="Mangin B."/>
            <person name="Burke J.M."/>
            <person name="Salse J."/>
            <person name="Munos S."/>
            <person name="Vincourt P."/>
            <person name="Rieseberg L.H."/>
            <person name="Langlade N.B."/>
        </authorList>
    </citation>
    <scope>NUCLEOTIDE SEQUENCE [LARGE SCALE GENOMIC DNA]</scope>
    <source>
        <strain evidence="9">cv. SF193</strain>
    </source>
</reference>